<gene>
    <name evidence="2" type="ORF">JDW22_09255</name>
</gene>
<keyword evidence="3" id="KW-1185">Reference proteome</keyword>
<dbReference type="Proteomes" id="UP000614058">
    <property type="component" value="Unassembled WGS sequence"/>
</dbReference>
<name>A0ABS1BTX8_9NEIS</name>
<evidence type="ECO:0008006" key="4">
    <source>
        <dbReference type="Google" id="ProtNLM"/>
    </source>
</evidence>
<proteinExistence type="predicted"/>
<reference evidence="2 3" key="1">
    <citation type="journal article" date="2021" name="Pathogens">
        <title>Isolation and Characterization of Kingella bonacorsii sp. nov., A Novel Kingella Species Detected in a Stable Periodontitis Subject.</title>
        <authorList>
            <person name="Antezack A."/>
            <person name="Boxberger M."/>
            <person name="Rolland C."/>
            <person name="Monnet-Corti V."/>
            <person name="La Scola B."/>
        </authorList>
    </citation>
    <scope>NUCLEOTIDE SEQUENCE [LARGE SCALE GENOMIC DNA]</scope>
    <source>
        <strain evidence="2 3">Marseille-Q4569</strain>
    </source>
</reference>
<evidence type="ECO:0000256" key="1">
    <source>
        <dbReference type="SAM" id="SignalP"/>
    </source>
</evidence>
<feature type="signal peptide" evidence="1">
    <location>
        <begin position="1"/>
        <end position="18"/>
    </location>
</feature>
<dbReference type="RefSeq" id="WP_200522821.1">
    <property type="nucleotide sequence ID" value="NZ_JAEHNZ010000003.1"/>
</dbReference>
<dbReference type="EMBL" id="JAEHNZ010000003">
    <property type="protein sequence ID" value="MBK0396751.1"/>
    <property type="molecule type" value="Genomic_DNA"/>
</dbReference>
<evidence type="ECO:0000313" key="3">
    <source>
        <dbReference type="Proteomes" id="UP000614058"/>
    </source>
</evidence>
<protein>
    <recommendedName>
        <fullName evidence="4">Lipoprotein</fullName>
    </recommendedName>
</protein>
<organism evidence="2 3">
    <name type="scientific">Kingella bonacorsii</name>
    <dbReference type="NCBI Taxonomy" id="2796361"/>
    <lineage>
        <taxon>Bacteria</taxon>
        <taxon>Pseudomonadati</taxon>
        <taxon>Pseudomonadota</taxon>
        <taxon>Betaproteobacteria</taxon>
        <taxon>Neisseriales</taxon>
        <taxon>Neisseriaceae</taxon>
        <taxon>Kingella</taxon>
    </lineage>
</organism>
<evidence type="ECO:0000313" key="2">
    <source>
        <dbReference type="EMBL" id="MBK0396751.1"/>
    </source>
</evidence>
<accession>A0ABS1BTX8</accession>
<sequence length="46" mass="4932">MKKALLITLAALTLAACADTRSHVSENSTNWETVKYQVGAEKAPAQ</sequence>
<feature type="chain" id="PRO_5046542614" description="Lipoprotein" evidence="1">
    <location>
        <begin position="19"/>
        <end position="46"/>
    </location>
</feature>
<comment type="caution">
    <text evidence="2">The sequence shown here is derived from an EMBL/GenBank/DDBJ whole genome shotgun (WGS) entry which is preliminary data.</text>
</comment>
<dbReference type="PROSITE" id="PS51257">
    <property type="entry name" value="PROKAR_LIPOPROTEIN"/>
    <property type="match status" value="1"/>
</dbReference>
<keyword evidence="1" id="KW-0732">Signal</keyword>